<name>A0AAV3RNC6_LITER</name>
<evidence type="ECO:0000259" key="1">
    <source>
        <dbReference type="Pfam" id="PF14214"/>
    </source>
</evidence>
<gene>
    <name evidence="2" type="ORF">LIER_30332</name>
</gene>
<evidence type="ECO:0000313" key="3">
    <source>
        <dbReference type="Proteomes" id="UP001454036"/>
    </source>
</evidence>
<keyword evidence="3" id="KW-1185">Reference proteome</keyword>
<feature type="domain" description="Helitron helicase-like" evidence="1">
    <location>
        <begin position="76"/>
        <end position="138"/>
    </location>
</feature>
<protein>
    <recommendedName>
        <fullName evidence="1">Helitron helicase-like domain-containing protein</fullName>
    </recommendedName>
</protein>
<dbReference type="InterPro" id="IPR025476">
    <property type="entry name" value="Helitron_helicase-like"/>
</dbReference>
<proteinExistence type="predicted"/>
<sequence>MFPSGETGWHGNIPRIGSSVQRNKRNLQPIITNCNSFEDLLEQEERGISRRTFYDALPEHDVGTSNESKRRKCTTIKELLQLGEESHNLPDLLARVFKAKLNIMHDKLMSGEIFLQVASTVHVVEFQKRGLPHAHFLISLKPQFKLLTPEAYDRVVCAELPDRSVDPYFYSLVVNHMTHGPCENLNASNVCMKDGKCKNHYPKEHTQYTTHGTGSYPIYR</sequence>
<dbReference type="Pfam" id="PF14214">
    <property type="entry name" value="Helitron_like_N"/>
    <property type="match status" value="1"/>
</dbReference>
<comment type="caution">
    <text evidence="2">The sequence shown here is derived from an EMBL/GenBank/DDBJ whole genome shotgun (WGS) entry which is preliminary data.</text>
</comment>
<dbReference type="AlphaFoldDB" id="A0AAV3RNC6"/>
<dbReference type="PANTHER" id="PTHR10492">
    <property type="match status" value="1"/>
</dbReference>
<accession>A0AAV3RNC6</accession>
<reference evidence="2 3" key="1">
    <citation type="submission" date="2024-01" db="EMBL/GenBank/DDBJ databases">
        <title>The complete chloroplast genome sequence of Lithospermum erythrorhizon: insights into the phylogenetic relationship among Boraginaceae species and the maternal lineages of purple gromwells.</title>
        <authorList>
            <person name="Okada T."/>
            <person name="Watanabe K."/>
        </authorList>
    </citation>
    <scope>NUCLEOTIDE SEQUENCE [LARGE SCALE GENOMIC DNA]</scope>
</reference>
<dbReference type="Proteomes" id="UP001454036">
    <property type="component" value="Unassembled WGS sequence"/>
</dbReference>
<evidence type="ECO:0000313" key="2">
    <source>
        <dbReference type="EMBL" id="GAA0182186.1"/>
    </source>
</evidence>
<dbReference type="PANTHER" id="PTHR10492:SF57">
    <property type="entry name" value="ATP-DEPENDENT DNA HELICASE"/>
    <property type="match status" value="1"/>
</dbReference>
<dbReference type="EMBL" id="BAABME010010809">
    <property type="protein sequence ID" value="GAA0182186.1"/>
    <property type="molecule type" value="Genomic_DNA"/>
</dbReference>
<organism evidence="2 3">
    <name type="scientific">Lithospermum erythrorhizon</name>
    <name type="common">Purple gromwell</name>
    <name type="synonym">Lithospermum officinale var. erythrorhizon</name>
    <dbReference type="NCBI Taxonomy" id="34254"/>
    <lineage>
        <taxon>Eukaryota</taxon>
        <taxon>Viridiplantae</taxon>
        <taxon>Streptophyta</taxon>
        <taxon>Embryophyta</taxon>
        <taxon>Tracheophyta</taxon>
        <taxon>Spermatophyta</taxon>
        <taxon>Magnoliopsida</taxon>
        <taxon>eudicotyledons</taxon>
        <taxon>Gunneridae</taxon>
        <taxon>Pentapetalae</taxon>
        <taxon>asterids</taxon>
        <taxon>lamiids</taxon>
        <taxon>Boraginales</taxon>
        <taxon>Boraginaceae</taxon>
        <taxon>Boraginoideae</taxon>
        <taxon>Lithospermeae</taxon>
        <taxon>Lithospermum</taxon>
    </lineage>
</organism>